<dbReference type="PROSITE" id="PS50995">
    <property type="entry name" value="HTH_MARR_2"/>
    <property type="match status" value="1"/>
</dbReference>
<dbReference type="PRINTS" id="PR00598">
    <property type="entry name" value="HTHMARR"/>
</dbReference>
<dbReference type="InterPro" id="IPR052067">
    <property type="entry name" value="Metal_resp_HTH_trans_reg"/>
</dbReference>
<evidence type="ECO:0000313" key="5">
    <source>
        <dbReference type="EMBL" id="SBV33243.1"/>
    </source>
</evidence>
<dbReference type="SUPFAM" id="SSF46785">
    <property type="entry name" value="Winged helix' DNA-binding domain"/>
    <property type="match status" value="1"/>
</dbReference>
<evidence type="ECO:0000259" key="4">
    <source>
        <dbReference type="PROSITE" id="PS50995"/>
    </source>
</evidence>
<dbReference type="Gene3D" id="1.10.10.10">
    <property type="entry name" value="Winged helix-like DNA-binding domain superfamily/Winged helix DNA-binding domain"/>
    <property type="match status" value="1"/>
</dbReference>
<dbReference type="GO" id="GO:0003677">
    <property type="term" value="F:DNA binding"/>
    <property type="evidence" value="ECO:0007669"/>
    <property type="project" value="UniProtKB-KW"/>
</dbReference>
<keyword evidence="1" id="KW-0805">Transcription regulation</keyword>
<dbReference type="GO" id="GO:0003700">
    <property type="term" value="F:DNA-binding transcription factor activity"/>
    <property type="evidence" value="ECO:0007669"/>
    <property type="project" value="InterPro"/>
</dbReference>
<name>A0A1Y5PT96_9SPHN</name>
<dbReference type="EMBL" id="LT598653">
    <property type="protein sequence ID" value="SBV33243.1"/>
    <property type="molecule type" value="Genomic_DNA"/>
</dbReference>
<dbReference type="PANTHER" id="PTHR35790">
    <property type="entry name" value="HTH-TYPE TRANSCRIPTIONAL REGULATOR PCHR"/>
    <property type="match status" value="1"/>
</dbReference>
<dbReference type="InterPro" id="IPR036388">
    <property type="entry name" value="WH-like_DNA-bd_sf"/>
</dbReference>
<dbReference type="InterPro" id="IPR000835">
    <property type="entry name" value="HTH_MarR-typ"/>
</dbReference>
<protein>
    <submittedName>
        <fullName evidence="5">Transcriptional regulator, MarR family</fullName>
    </submittedName>
</protein>
<dbReference type="Pfam" id="PF12802">
    <property type="entry name" value="MarR_2"/>
    <property type="match status" value="1"/>
</dbReference>
<dbReference type="SMART" id="SM00347">
    <property type="entry name" value="HTH_MARR"/>
    <property type="match status" value="1"/>
</dbReference>
<keyword evidence="3" id="KW-0804">Transcription</keyword>
<gene>
    <name evidence="5" type="ORF">SPPYR_2123</name>
</gene>
<dbReference type="InterPro" id="IPR036390">
    <property type="entry name" value="WH_DNA-bd_sf"/>
</dbReference>
<feature type="domain" description="HTH marR-type" evidence="4">
    <location>
        <begin position="9"/>
        <end position="142"/>
    </location>
</feature>
<dbReference type="RefSeq" id="WP_295318972.1">
    <property type="nucleotide sequence ID" value="NZ_LT598653.1"/>
</dbReference>
<keyword evidence="2" id="KW-0238">DNA-binding</keyword>
<dbReference type="PANTHER" id="PTHR35790:SF4">
    <property type="entry name" value="HTH-TYPE TRANSCRIPTIONAL REGULATOR PCHR"/>
    <property type="match status" value="1"/>
</dbReference>
<dbReference type="AlphaFoldDB" id="A0A1Y5PT96"/>
<accession>A0A1Y5PT96</accession>
<reference evidence="5" key="1">
    <citation type="submission" date="2016-03" db="EMBL/GenBank/DDBJ databases">
        <authorList>
            <person name="Ploux O."/>
        </authorList>
    </citation>
    <scope>NUCLEOTIDE SEQUENCE</scope>
    <source>
        <strain evidence="5">UC10</strain>
    </source>
</reference>
<sequence>MAAKKLNLDNFLPYRLSIASNALSSRIAAEYENRFGLKIPEWRLMAVLGEGQPKTQRELVAATRMDKVTVSRAAKALADRQLIARQAHEADGRSHHLDLTETGRSLYDAIVPAALASETQLESKLSARERATLMAILAKLIVAAEDYG</sequence>
<evidence type="ECO:0000256" key="3">
    <source>
        <dbReference type="ARBA" id="ARBA00023163"/>
    </source>
</evidence>
<evidence type="ECO:0000256" key="2">
    <source>
        <dbReference type="ARBA" id="ARBA00023125"/>
    </source>
</evidence>
<proteinExistence type="predicted"/>
<organism evidence="5">
    <name type="scientific">uncultured Sphingopyxis sp</name>
    <dbReference type="NCBI Taxonomy" id="310581"/>
    <lineage>
        <taxon>Bacteria</taxon>
        <taxon>Pseudomonadati</taxon>
        <taxon>Pseudomonadota</taxon>
        <taxon>Alphaproteobacteria</taxon>
        <taxon>Sphingomonadales</taxon>
        <taxon>Sphingomonadaceae</taxon>
        <taxon>Sphingopyxis</taxon>
        <taxon>environmental samples</taxon>
    </lineage>
</organism>
<dbReference type="KEGG" id="sphu:SPPYR_2123"/>
<evidence type="ECO:0000256" key="1">
    <source>
        <dbReference type="ARBA" id="ARBA00023015"/>
    </source>
</evidence>